<keyword evidence="2" id="KW-0106">Calcium</keyword>
<keyword evidence="1" id="KW-0479">Metal-binding</keyword>
<comment type="caution">
    <text evidence="6">The sequence shown here is derived from an EMBL/GenBank/DDBJ whole genome shotgun (WGS) entry which is preliminary data.</text>
</comment>
<dbReference type="EMBL" id="JBBJCI010000424">
    <property type="protein sequence ID" value="KAK7230747.1"/>
    <property type="molecule type" value="Genomic_DNA"/>
</dbReference>
<dbReference type="PANTHER" id="PTHR45911">
    <property type="entry name" value="C2 DOMAIN-CONTAINING PROTEIN"/>
    <property type="match status" value="1"/>
</dbReference>
<dbReference type="SUPFAM" id="SSF49562">
    <property type="entry name" value="C2 domain (Calcium/lipid-binding domain, CaLB)"/>
    <property type="match status" value="6"/>
</dbReference>
<protein>
    <submittedName>
        <fullName evidence="6">Thioredoxin</fullName>
    </submittedName>
</protein>
<proteinExistence type="predicted"/>
<evidence type="ECO:0000313" key="7">
    <source>
        <dbReference type="Proteomes" id="UP001363151"/>
    </source>
</evidence>
<feature type="domain" description="C2" evidence="4">
    <location>
        <begin position="322"/>
        <end position="451"/>
    </location>
</feature>
<feature type="compositionally biased region" description="Basic residues" evidence="3">
    <location>
        <begin position="2208"/>
        <end position="2218"/>
    </location>
</feature>
<feature type="domain" description="C2" evidence="4">
    <location>
        <begin position="691"/>
        <end position="816"/>
    </location>
</feature>
<feature type="compositionally biased region" description="Acidic residues" evidence="3">
    <location>
        <begin position="1728"/>
        <end position="1740"/>
    </location>
</feature>
<dbReference type="SMART" id="SM00239">
    <property type="entry name" value="C2"/>
    <property type="match status" value="6"/>
</dbReference>
<evidence type="ECO:0000256" key="3">
    <source>
        <dbReference type="SAM" id="MobiDB-lite"/>
    </source>
</evidence>
<feature type="compositionally biased region" description="Basic and acidic residues" evidence="3">
    <location>
        <begin position="668"/>
        <end position="683"/>
    </location>
</feature>
<dbReference type="CDD" id="cd00030">
    <property type="entry name" value="C2"/>
    <property type="match status" value="4"/>
</dbReference>
<reference evidence="6 7" key="1">
    <citation type="submission" date="2024-03" db="EMBL/GenBank/DDBJ databases">
        <title>Aureococcus anophagefferens CCMP1851 and Kratosvirus quantuckense: Draft genome of a second virus-susceptible host strain in the model system.</title>
        <authorList>
            <person name="Chase E."/>
            <person name="Truchon A.R."/>
            <person name="Schepens W."/>
            <person name="Wilhelm S.W."/>
        </authorList>
    </citation>
    <scope>NUCLEOTIDE SEQUENCE [LARGE SCALE GENOMIC DNA]</scope>
    <source>
        <strain evidence="6 7">CCMP1851</strain>
    </source>
</reference>
<sequence>MAADASSSAALAAAAPKADDASTSTSATKRKAYNVLNLVLHAGRDLLVMDTKLMGKGSSDPQVKLAVGSEKFMSTCKKQNLNPAWDETFQFALMDGPDGETLEVEVEDWDLLSSNDFMGRCYVPLRDLGADPTRAWYALGSAKPGAPVDKPRGEVELELSLGYNPDFDYFPEEDRHPGMEPNLLRIGVTRGRRLLPMDVQASKLLKGATTSDPRATISVACKTFKTICVKKSLDPSWHGRFEAHVEGAGHALSVVVEDVDELSADDFMGAVEIPRVSGLEPMRDKKRHRAWYALTNKSGAKDKDRGEVEVVLRWAFEEALERFVEEGFDEHGDECLAEPNELCVGLVQGRDLLPMDSTLLGKATTADPFVKVRLAGTADRFQVCRHVPKTLRPWWNAEFRVPLPLAAAMADGASLELVVEDYDMLSKNDFMGKALIPLAGLEDKKTRRAWYALGAEQGRQRVIRRRFDSSDKDGVVAGDDDGGGTTPSKLERTKSAGKGGLMSRLVGVSASAAVDRGEVDVVLRYVRNSALDHFDAENAHTNPGKQPNELRVALTMARGLVGVDSHLFAVPTSDPFVSLACGSLKRKSRVKKSTLDPTWNQYFSFKVPGEDEAPFDEPGAPSTIPDRLDLVVEDWDRFSSPDFMGQVAIDLAPLRDRRFRRGWYPLRGKDENGAPAKPAHDAAADDGAAARPDSKDLKKRCPRGQVEVALQVAILSGQGLRPMDRTGLFGGGGSADPVAKLACAGQTASTATRAATLAPEWHETFELPVEPDPGNQQLALVLVIEDVDKLSQNDFMGQCALKLRQLADGGRRRGWLKLLDRDFEPENDGEAPRGEVEVVAKWEYDASLDHFPDFDRWPDRRPNALRVAVIQGRELTQPRGVTGKGDRLHKDAHVSVRVADQVAFTRAAQDFPRPDQPWWNDELKLPVERPNKGMEVEVTVWSGRKAVATHVSKIWKHSDKARRREWLDLEHKGKPAGALDVVVRWEFDAICDFGLHATDAGAEDTQEPNEIGARRRLWCIFRTTEPFVAVGFGAVQVRERRSNISSAPLFRKEDGASWRVTLKAGPRLTATTHARKPAEGAAFFFGDTSVFPLPRDGVKKLDVVVERVPAPSGALKKPGRPQAIASGTVELDLGHYKPRERKFVALEPPRRSRALSRVSVRRSTFRGGAGGDADLEVEVAAWIGFNPGRTAAQGRLERELAAARDRAVVFEWYSTTTGLGAVVLLEVPRSPLRAPTLYEGERVRAEEAQAAAVARRRGRPPARAALASSPPARTLRKSPVMRFGGTNAVVSCDLLGRAVARVEAVLSPKTVRVDLFSDPGRWAGAAAKRLGAASARLGAGARMGREAAALAALSDAELRTAATRPRVIACALLELLATPAPDGAAAWTLSGANAILGVSQRALLEHHAQHGDKWPSLGTLARCHDGARSRFSDISGGSSFASFARDLDGVAVDGKWSDAVIRPVATAVYAWRARAPTRPLLQVLAAGDAVSFKLPDRSVQVGTISRVHKDGNSAGGKKRRRPLPVRGGEWHERYVVRRDDGTVEILVRARRQSLAHFARGGRGALYLGRDADGNVDEAAAEAVKPAAARLLEVLRQVAAGLAHCHARDLVHGSLSHDSVVVAEPGFNVQLTSFELAADLARPLPTMEPVARIRGYVHAYRSPEVKSVCARLASARSADDLAAARARATATAAESDVWALGALALNLFEPRRLRYAAAPPPPRKKKPDGDDDDHEEEDDDPAAGATTPDEVRAARLADVSGENAAEAFRAYCAKGDKGASMGPEAARDWLRSAAEKALARADRGAATTHRGAHFLVGVCGKDATGAVAAPRVPSELLNDDAPAAGRHVLRHLDGPRLLKLAGDPFRLAAALDPQIFGDDASFVSAQSGGSVDAASPAVAAAALAARAVDDAFERYPLPAEVRTLVERCLHVEVSQRPRDAAGPLAVLDLATRRHRGHAARDDDGGGEIRATEPGAHKDRDLVCIELGLALVRHDLAEVAAPFFDEATAAILDDSFDVRHGARATRGDRNDAHTAELKGVKMDRRAAVFLAAAAGAAAVGDGARGIAYLTRAVKLRRDRYLGDGHPMVASALCALAAAQHRHAPGSPQSQVAHEWAIEALRKTRGAEHHPMDVALLARMGMDAMKSDEMLKGFQIMDQTRRAPGDANHVKAALAEDERKALIDQYEDRDAPEQHTRGVLALPRGAASAVARHKAMRKYGRRDRELPGGGRRGDDDDSFSGSEAFTSSGGEEGDDANDLDGEHRSQARRNRPELYRALDETVAGTLGFDLMCLDYILPTPNLDLAASIDVPEPVPEKKARDGSESGSDIEDVPEDKPLYLLPENQHHPPEFLTGAAPQRFPVHIAGT</sequence>
<dbReference type="SUPFAM" id="SSF56112">
    <property type="entry name" value="Protein kinase-like (PK-like)"/>
    <property type="match status" value="1"/>
</dbReference>
<dbReference type="Proteomes" id="UP001363151">
    <property type="component" value="Unassembled WGS sequence"/>
</dbReference>
<dbReference type="InterPro" id="IPR000719">
    <property type="entry name" value="Prot_kinase_dom"/>
</dbReference>
<feature type="compositionally biased region" description="Basic and acidic residues" evidence="3">
    <location>
        <begin position="2257"/>
        <end position="2269"/>
    </location>
</feature>
<evidence type="ECO:0000313" key="6">
    <source>
        <dbReference type="EMBL" id="KAK7230747.1"/>
    </source>
</evidence>
<feature type="compositionally biased region" description="Basic and acidic residues" evidence="3">
    <location>
        <begin position="2219"/>
        <end position="2231"/>
    </location>
</feature>
<feature type="region of interest" description="Disordered" evidence="3">
    <location>
        <begin position="2208"/>
        <end position="2269"/>
    </location>
</feature>
<evidence type="ECO:0000256" key="2">
    <source>
        <dbReference type="ARBA" id="ARBA00022837"/>
    </source>
</evidence>
<organism evidence="6 7">
    <name type="scientific">Aureococcus anophagefferens</name>
    <name type="common">Harmful bloom alga</name>
    <dbReference type="NCBI Taxonomy" id="44056"/>
    <lineage>
        <taxon>Eukaryota</taxon>
        <taxon>Sar</taxon>
        <taxon>Stramenopiles</taxon>
        <taxon>Ochrophyta</taxon>
        <taxon>Pelagophyceae</taxon>
        <taxon>Pelagomonadales</taxon>
        <taxon>Pelagomonadaceae</taxon>
        <taxon>Aureococcus</taxon>
    </lineage>
</organism>
<dbReference type="Gene3D" id="2.60.40.150">
    <property type="entry name" value="C2 domain"/>
    <property type="match status" value="5"/>
</dbReference>
<feature type="domain" description="Protein kinase" evidence="5">
    <location>
        <begin position="1478"/>
        <end position="1959"/>
    </location>
</feature>
<dbReference type="InterPro" id="IPR035892">
    <property type="entry name" value="C2_domain_sf"/>
</dbReference>
<dbReference type="InterPro" id="IPR000008">
    <property type="entry name" value="C2_dom"/>
</dbReference>
<accession>A0ABR1FH65</accession>
<feature type="region of interest" description="Disordered" evidence="3">
    <location>
        <begin position="1713"/>
        <end position="1748"/>
    </location>
</feature>
<feature type="region of interest" description="Disordered" evidence="3">
    <location>
        <begin position="473"/>
        <end position="496"/>
    </location>
</feature>
<dbReference type="PROSITE" id="PS50011">
    <property type="entry name" value="PROTEIN_KINASE_DOM"/>
    <property type="match status" value="1"/>
</dbReference>
<feature type="compositionally biased region" description="Polar residues" evidence="3">
    <location>
        <begin position="2236"/>
        <end position="2246"/>
    </location>
</feature>
<feature type="region of interest" description="Disordered" evidence="3">
    <location>
        <begin position="668"/>
        <end position="699"/>
    </location>
</feature>
<feature type="region of interest" description="Disordered" evidence="3">
    <location>
        <begin position="2310"/>
        <end position="2351"/>
    </location>
</feature>
<dbReference type="InterPro" id="IPR011009">
    <property type="entry name" value="Kinase-like_dom_sf"/>
</dbReference>
<evidence type="ECO:0000256" key="1">
    <source>
        <dbReference type="ARBA" id="ARBA00022723"/>
    </source>
</evidence>
<dbReference type="Gene3D" id="1.10.510.10">
    <property type="entry name" value="Transferase(Phosphotransferase) domain 1"/>
    <property type="match status" value="1"/>
</dbReference>
<gene>
    <name evidence="6" type="primary">Itsn2</name>
    <name evidence="6" type="ORF">SO694_00173026</name>
</gene>
<name>A0ABR1FH65_AURAN</name>
<evidence type="ECO:0000259" key="4">
    <source>
        <dbReference type="PROSITE" id="PS50004"/>
    </source>
</evidence>
<feature type="domain" description="C2" evidence="4">
    <location>
        <begin position="17"/>
        <end position="137"/>
    </location>
</feature>
<feature type="domain" description="C2" evidence="4">
    <location>
        <begin position="531"/>
        <end position="664"/>
    </location>
</feature>
<feature type="compositionally biased region" description="Basic and acidic residues" evidence="3">
    <location>
        <begin position="2311"/>
        <end position="2320"/>
    </location>
</feature>
<evidence type="ECO:0000259" key="5">
    <source>
        <dbReference type="PROSITE" id="PS50011"/>
    </source>
</evidence>
<feature type="domain" description="C2" evidence="4">
    <location>
        <begin position="164"/>
        <end position="292"/>
    </location>
</feature>
<dbReference type="Pfam" id="PF00168">
    <property type="entry name" value="C2"/>
    <property type="match status" value="6"/>
</dbReference>
<dbReference type="PROSITE" id="PS50004">
    <property type="entry name" value="C2"/>
    <property type="match status" value="5"/>
</dbReference>
<keyword evidence="7" id="KW-1185">Reference proteome</keyword>